<feature type="transmembrane region" description="Helical" evidence="2">
    <location>
        <begin position="15"/>
        <end position="33"/>
    </location>
</feature>
<sequence length="283" mass="30024">MAFGKLAQPWGDETLVLVVGHPCSVMVVLVLWLRIFVQLGDIGGGVCVGFEGCVATFAMLECVVKLVMQPSVQQAWGGGFGDVIWVPRVIEGMDCCLPRQPREAGKWGWLMGAGRKWAQGTESRSKREGSPECSGPRWNVDVMAPVIGTSSWGGARIRVSKNRENGVMRIQKNVAEAESRRSGSTERVVRGVEVSDCGARCKGKSGPSTGDGTVVGDRCSKDRNEQGQGNFWSTGVCPSSLENSRGSSTAGVTMTAARGSTAGTGVRGRESGGRELELQGTRG</sequence>
<dbReference type="Proteomes" id="UP001201163">
    <property type="component" value="Unassembled WGS sequence"/>
</dbReference>
<name>A0AAD4LTB2_9AGAM</name>
<keyword evidence="2" id="KW-1133">Transmembrane helix</keyword>
<proteinExistence type="predicted"/>
<feature type="compositionally biased region" description="Polar residues" evidence="1">
    <location>
        <begin position="226"/>
        <end position="252"/>
    </location>
</feature>
<accession>A0AAD4LTB2</accession>
<evidence type="ECO:0000313" key="4">
    <source>
        <dbReference type="Proteomes" id="UP001201163"/>
    </source>
</evidence>
<evidence type="ECO:0000256" key="2">
    <source>
        <dbReference type="SAM" id="Phobius"/>
    </source>
</evidence>
<comment type="caution">
    <text evidence="3">The sequence shown here is derived from an EMBL/GenBank/DDBJ whole genome shotgun (WGS) entry which is preliminary data.</text>
</comment>
<organism evidence="3 4">
    <name type="scientific">Lactarius akahatsu</name>
    <dbReference type="NCBI Taxonomy" id="416441"/>
    <lineage>
        <taxon>Eukaryota</taxon>
        <taxon>Fungi</taxon>
        <taxon>Dikarya</taxon>
        <taxon>Basidiomycota</taxon>
        <taxon>Agaricomycotina</taxon>
        <taxon>Agaricomycetes</taxon>
        <taxon>Russulales</taxon>
        <taxon>Russulaceae</taxon>
        <taxon>Lactarius</taxon>
    </lineage>
</organism>
<evidence type="ECO:0000313" key="3">
    <source>
        <dbReference type="EMBL" id="KAH8999732.1"/>
    </source>
</evidence>
<feature type="region of interest" description="Disordered" evidence="1">
    <location>
        <begin position="223"/>
        <end position="283"/>
    </location>
</feature>
<dbReference type="AlphaFoldDB" id="A0AAD4LTB2"/>
<keyword evidence="2" id="KW-0472">Membrane</keyword>
<feature type="compositionally biased region" description="Basic and acidic residues" evidence="1">
    <location>
        <begin position="267"/>
        <end position="277"/>
    </location>
</feature>
<reference evidence="3" key="1">
    <citation type="submission" date="2022-01" db="EMBL/GenBank/DDBJ databases">
        <title>Comparative genomics reveals a dynamic genome evolution in the ectomycorrhizal milk-cap (Lactarius) mushrooms.</title>
        <authorList>
            <consortium name="DOE Joint Genome Institute"/>
            <person name="Lebreton A."/>
            <person name="Tang N."/>
            <person name="Kuo A."/>
            <person name="LaButti K."/>
            <person name="Drula E."/>
            <person name="Barry K."/>
            <person name="Clum A."/>
            <person name="Lipzen A."/>
            <person name="Mousain D."/>
            <person name="Ng V."/>
            <person name="Wang R."/>
            <person name="Wang X."/>
            <person name="Dai Y."/>
            <person name="Henrissat B."/>
            <person name="Grigoriev I.V."/>
            <person name="Guerin-Laguette A."/>
            <person name="Yu F."/>
            <person name="Martin F.M."/>
        </authorList>
    </citation>
    <scope>NUCLEOTIDE SEQUENCE</scope>
    <source>
        <strain evidence="3">QP</strain>
    </source>
</reference>
<keyword evidence="4" id="KW-1185">Reference proteome</keyword>
<evidence type="ECO:0000256" key="1">
    <source>
        <dbReference type="SAM" id="MobiDB-lite"/>
    </source>
</evidence>
<gene>
    <name evidence="3" type="ORF">EDB92DRAFT_1812856</name>
</gene>
<protein>
    <submittedName>
        <fullName evidence="3">Uncharacterized protein</fullName>
    </submittedName>
</protein>
<keyword evidence="2" id="KW-0812">Transmembrane</keyword>
<dbReference type="EMBL" id="JAKELL010000003">
    <property type="protein sequence ID" value="KAH8999732.1"/>
    <property type="molecule type" value="Genomic_DNA"/>
</dbReference>